<dbReference type="GO" id="GO:0004467">
    <property type="term" value="F:long-chain fatty acid-CoA ligase activity"/>
    <property type="evidence" value="ECO:0007669"/>
    <property type="project" value="UniProtKB-EC"/>
</dbReference>
<keyword evidence="2 7" id="KW-0436">Ligase</keyword>
<dbReference type="Pfam" id="PF00501">
    <property type="entry name" value="AMP-binding"/>
    <property type="match status" value="1"/>
</dbReference>
<dbReference type="InterPro" id="IPR020845">
    <property type="entry name" value="AMP-binding_CS"/>
</dbReference>
<name>A0AAF0J4R6_9BASI</name>
<dbReference type="EC" id="6.2.1.3" evidence="7"/>
<dbReference type="Gene3D" id="3.40.50.12780">
    <property type="entry name" value="N-terminal domain of ligase-like"/>
    <property type="match status" value="1"/>
</dbReference>
<dbReference type="InterPro" id="IPR000873">
    <property type="entry name" value="AMP-dep_synth/lig_dom"/>
</dbReference>
<organism evidence="7 8">
    <name type="scientific">Malassezia equina</name>
    <dbReference type="NCBI Taxonomy" id="1381935"/>
    <lineage>
        <taxon>Eukaryota</taxon>
        <taxon>Fungi</taxon>
        <taxon>Dikarya</taxon>
        <taxon>Basidiomycota</taxon>
        <taxon>Ustilaginomycotina</taxon>
        <taxon>Malasseziomycetes</taxon>
        <taxon>Malasseziales</taxon>
        <taxon>Malasseziaceae</taxon>
        <taxon>Malassezia</taxon>
    </lineage>
</organism>
<dbReference type="PANTHER" id="PTHR43272">
    <property type="entry name" value="LONG-CHAIN-FATTY-ACID--COA LIGASE"/>
    <property type="match status" value="1"/>
</dbReference>
<protein>
    <submittedName>
        <fullName evidence="7">Long-chain-fatty-acid--CoA ligase</fullName>
        <ecNumber evidence="7">6.2.1.3</ecNumber>
    </submittedName>
</protein>
<dbReference type="GO" id="GO:0005783">
    <property type="term" value="C:endoplasmic reticulum"/>
    <property type="evidence" value="ECO:0007669"/>
    <property type="project" value="TreeGrafter"/>
</dbReference>
<dbReference type="SUPFAM" id="SSF56801">
    <property type="entry name" value="Acetyl-CoA synthetase-like"/>
    <property type="match status" value="1"/>
</dbReference>
<feature type="domain" description="AMP-dependent synthetase/ligase" evidence="6">
    <location>
        <begin position="92"/>
        <end position="502"/>
    </location>
</feature>
<dbReference type="PROSITE" id="PS00455">
    <property type="entry name" value="AMP_BINDING"/>
    <property type="match status" value="1"/>
</dbReference>
<dbReference type="GO" id="GO:0035336">
    <property type="term" value="P:long-chain fatty-acyl-CoA metabolic process"/>
    <property type="evidence" value="ECO:0007669"/>
    <property type="project" value="TreeGrafter"/>
</dbReference>
<keyword evidence="8" id="KW-1185">Reference proteome</keyword>
<evidence type="ECO:0000256" key="5">
    <source>
        <dbReference type="ARBA" id="ARBA00036813"/>
    </source>
</evidence>
<dbReference type="PANTHER" id="PTHR43272:SF83">
    <property type="entry name" value="ACYL-COA SYNTHETASE LONG-CHAIN, ISOFORM J"/>
    <property type="match status" value="1"/>
</dbReference>
<evidence type="ECO:0000256" key="2">
    <source>
        <dbReference type="ARBA" id="ARBA00022598"/>
    </source>
</evidence>
<sequence>MMKQSMASVAVSEAEGNLGPIRRSVLASERLVERPADGVATMSQVLDYARQEFGTRKLIGVRDLIKEHHEKKKVKKMVDGEEVEETKTWTYFELSDYHYYTLNEFVDMVDLFANGLNAIGLNHKSRFNIFASTAMEWQITAQACFRLGMTFCTAYDTLGPEGLQVSLDEPEVQGVFTNADHLPVLEKVIQDTPHLRAIVYDGEADPAVLEKIKQKLASRPNGVIKTTDEIYELGKTHKAESYQLKPEDVACIMYTSGSTGKPKGVILTHANLVATVTAVSLLLKKYVHPGDSILAYLPLAHILEFVVECFCFQFGIQVGYGRVKTLTSSSTRNCLGDLQAFRPTLMVGVPAVWETIRKGILTKVEKAGSVKQRLFSFGMWAKENKVPVLSQAADKLVFKMLREQTGGRLRLALSGGAPISKDTHKFLTNALVMVLQGYGMTESSAMCAILQPEFFKYSCVGSPMPSIEVRLCDIPEAGYYSTNSLPQGEILIRGPSVSQGYFKRPELTQEAISDDGWLRTGDVGQWNADGTISLIDRKKNLVKLAGGEYIALERLESNYKSSSLVSNICLYASSDARQPMAIVFPRAENLRIELERVGQKALASREMEDICHEKVVNDLICKDLNRIGRNSGYATMELLQCVIAIPEELPLTAAQKVQRKDVEKKYGEEIKKVYPFP</sequence>
<evidence type="ECO:0000256" key="1">
    <source>
        <dbReference type="ARBA" id="ARBA00006432"/>
    </source>
</evidence>
<evidence type="ECO:0000313" key="8">
    <source>
        <dbReference type="Proteomes" id="UP001214415"/>
    </source>
</evidence>
<evidence type="ECO:0000256" key="4">
    <source>
        <dbReference type="ARBA" id="ARBA00022840"/>
    </source>
</evidence>
<evidence type="ECO:0000313" key="7">
    <source>
        <dbReference type="EMBL" id="WFD24295.1"/>
    </source>
</evidence>
<dbReference type="InterPro" id="IPR042099">
    <property type="entry name" value="ANL_N_sf"/>
</dbReference>
<dbReference type="EMBL" id="CP119905">
    <property type="protein sequence ID" value="WFD24295.1"/>
    <property type="molecule type" value="Genomic_DNA"/>
</dbReference>
<accession>A0AAF0J4R6</accession>
<dbReference type="GO" id="GO:0005811">
    <property type="term" value="C:lipid droplet"/>
    <property type="evidence" value="ECO:0007669"/>
    <property type="project" value="TreeGrafter"/>
</dbReference>
<gene>
    <name evidence="7" type="primary">lcf1</name>
    <name evidence="7" type="ORF">MEQU1_002994</name>
</gene>
<dbReference type="GO" id="GO:0005524">
    <property type="term" value="F:ATP binding"/>
    <property type="evidence" value="ECO:0007669"/>
    <property type="project" value="UniProtKB-KW"/>
</dbReference>
<dbReference type="Proteomes" id="UP001214415">
    <property type="component" value="Chromosome 6"/>
</dbReference>
<comment type="catalytic activity">
    <reaction evidence="5">
        <text>a long-chain fatty acid + ATP + CoA = a long-chain fatty acyl-CoA + AMP + diphosphate</text>
        <dbReference type="Rhea" id="RHEA:15421"/>
        <dbReference type="ChEBI" id="CHEBI:30616"/>
        <dbReference type="ChEBI" id="CHEBI:33019"/>
        <dbReference type="ChEBI" id="CHEBI:57287"/>
        <dbReference type="ChEBI" id="CHEBI:57560"/>
        <dbReference type="ChEBI" id="CHEBI:83139"/>
        <dbReference type="ChEBI" id="CHEBI:456215"/>
        <dbReference type="EC" id="6.2.1.3"/>
    </reaction>
</comment>
<comment type="similarity">
    <text evidence="1">Belongs to the ATP-dependent AMP-binding enzyme family.</text>
</comment>
<proteinExistence type="inferred from homology"/>
<reference evidence="7" key="1">
    <citation type="submission" date="2023-03" db="EMBL/GenBank/DDBJ databases">
        <title>Mating type loci evolution in Malassezia.</title>
        <authorList>
            <person name="Coelho M.A."/>
        </authorList>
    </citation>
    <scope>NUCLEOTIDE SEQUENCE</scope>
    <source>
        <strain evidence="7">CBS 12830</strain>
    </source>
</reference>
<keyword evidence="3" id="KW-0547">Nucleotide-binding</keyword>
<evidence type="ECO:0000259" key="6">
    <source>
        <dbReference type="Pfam" id="PF00501"/>
    </source>
</evidence>
<dbReference type="AlphaFoldDB" id="A0AAF0J4R6"/>
<dbReference type="GO" id="GO:0005886">
    <property type="term" value="C:plasma membrane"/>
    <property type="evidence" value="ECO:0007669"/>
    <property type="project" value="TreeGrafter"/>
</dbReference>
<evidence type="ECO:0000256" key="3">
    <source>
        <dbReference type="ARBA" id="ARBA00022741"/>
    </source>
</evidence>
<keyword evidence="4" id="KW-0067">ATP-binding</keyword>